<reference evidence="3" key="1">
    <citation type="submission" date="2022-02" db="EMBL/GenBank/DDBJ databases">
        <title>Vibrio sp. nov., a new bacterium isolated from Bohai sea, China.</title>
        <authorList>
            <person name="Yuan Y."/>
        </authorList>
    </citation>
    <scope>NUCLEOTIDE SEQUENCE</scope>
    <source>
        <strain evidence="3">DBSS07</strain>
    </source>
</reference>
<feature type="transmembrane region" description="Helical" evidence="2">
    <location>
        <begin position="12"/>
        <end position="31"/>
    </location>
</feature>
<dbReference type="Proteomes" id="UP001155586">
    <property type="component" value="Unassembled WGS sequence"/>
</dbReference>
<evidence type="ECO:0000256" key="1">
    <source>
        <dbReference type="SAM" id="MobiDB-lite"/>
    </source>
</evidence>
<keyword evidence="4" id="KW-1185">Reference proteome</keyword>
<dbReference type="InterPro" id="IPR045584">
    <property type="entry name" value="Pilin-like"/>
</dbReference>
<dbReference type="PROSITE" id="PS00409">
    <property type="entry name" value="PROKAR_NTER_METHYL"/>
    <property type="match status" value="1"/>
</dbReference>
<keyword evidence="2" id="KW-1133">Transmembrane helix</keyword>
<evidence type="ECO:0000313" key="3">
    <source>
        <dbReference type="EMBL" id="MCW8332460.1"/>
    </source>
</evidence>
<accession>A0A9X3CB95</accession>
<comment type="caution">
    <text evidence="3">The sequence shown here is derived from an EMBL/GenBank/DDBJ whole genome shotgun (WGS) entry which is preliminary data.</text>
</comment>
<evidence type="ECO:0000313" key="4">
    <source>
        <dbReference type="Proteomes" id="UP001155586"/>
    </source>
</evidence>
<sequence>MKTYRGFTLIESIVAMVVIGLAMVMLVTILYPQVERSAEPHYQTRATALGQSMMSQILARGFDHNSDLDGGTVRCGEPDDGSNDCTTAMGTDDAESSPEDFNDVDDYVGCWQGSNSSDCEGVTPVYSLENILGSDVSSQYQNFTVLVDVFYVDGDFEQSSSVASLKKIHLTVKAGKWGDYEYTAYRGNY</sequence>
<organism evidence="3 4">
    <name type="scientific">Vibrio paucivorans</name>
    <dbReference type="NCBI Taxonomy" id="2829489"/>
    <lineage>
        <taxon>Bacteria</taxon>
        <taxon>Pseudomonadati</taxon>
        <taxon>Pseudomonadota</taxon>
        <taxon>Gammaproteobacteria</taxon>
        <taxon>Vibrionales</taxon>
        <taxon>Vibrionaceae</taxon>
        <taxon>Vibrio</taxon>
    </lineage>
</organism>
<evidence type="ECO:0000256" key="2">
    <source>
        <dbReference type="SAM" id="Phobius"/>
    </source>
</evidence>
<protein>
    <submittedName>
        <fullName evidence="3">Type II secretion system GspH family protein</fullName>
    </submittedName>
</protein>
<dbReference type="InterPro" id="IPR012902">
    <property type="entry name" value="N_methyl_site"/>
</dbReference>
<dbReference type="AlphaFoldDB" id="A0A9X3CB95"/>
<keyword evidence="2" id="KW-0472">Membrane</keyword>
<dbReference type="NCBIfam" id="TIGR02532">
    <property type="entry name" value="IV_pilin_GFxxxE"/>
    <property type="match status" value="1"/>
</dbReference>
<feature type="region of interest" description="Disordered" evidence="1">
    <location>
        <begin position="79"/>
        <end position="100"/>
    </location>
</feature>
<dbReference type="SUPFAM" id="SSF54523">
    <property type="entry name" value="Pili subunits"/>
    <property type="match status" value="1"/>
</dbReference>
<name>A0A9X3CB95_9VIBR</name>
<keyword evidence="2" id="KW-0812">Transmembrane</keyword>
<dbReference type="EMBL" id="JAKRRX010000004">
    <property type="protein sequence ID" value="MCW8332460.1"/>
    <property type="molecule type" value="Genomic_DNA"/>
</dbReference>
<gene>
    <name evidence="3" type="ORF">MD483_01245</name>
</gene>
<dbReference type="Pfam" id="PF07963">
    <property type="entry name" value="N_methyl"/>
    <property type="match status" value="1"/>
</dbReference>
<proteinExistence type="predicted"/>
<dbReference type="RefSeq" id="WP_265686235.1">
    <property type="nucleotide sequence ID" value="NZ_JAKRRX010000004.1"/>
</dbReference>